<dbReference type="SUPFAM" id="SSF54593">
    <property type="entry name" value="Glyoxalase/Bleomycin resistance protein/Dihydroxybiphenyl dioxygenase"/>
    <property type="match status" value="2"/>
</dbReference>
<evidence type="ECO:0000313" key="2">
    <source>
        <dbReference type="EMBL" id="GGF37708.1"/>
    </source>
</evidence>
<comment type="caution">
    <text evidence="2">The sequence shown here is derived from an EMBL/GenBank/DDBJ whole genome shotgun (WGS) entry which is preliminary data.</text>
</comment>
<evidence type="ECO:0000259" key="1">
    <source>
        <dbReference type="PROSITE" id="PS51819"/>
    </source>
</evidence>
<sequence length="257" mass="27065">MTERNTPWPVGAPAWVDISVTDLERSKQFYTAVLGWDYTGGDEAFGGYVNATVHGRAVAGMAPPMPGVEEAPHVWTTYLAVEDSAATQTAIEAAGGTTAMGPMEVGPFGTMGIFADPMGAVFGTWQAGSHTGFELYGVTGAVGWCEAMVADFERGKEFYTQVFGWSYTDLSSEEMQYATFGPPGDDSNMSGGIGTEPGRPPYWAVNFGVDGTDEAVERVTEAGGGILVEPFDFEYGRLAVVTGPDGEPFGLLTGTGS</sequence>
<dbReference type="CDD" id="cd07247">
    <property type="entry name" value="SgaA_N_like"/>
    <property type="match status" value="2"/>
</dbReference>
<dbReference type="EMBL" id="BMEM01000001">
    <property type="protein sequence ID" value="GGF37708.1"/>
    <property type="molecule type" value="Genomic_DNA"/>
</dbReference>
<dbReference type="InterPro" id="IPR029068">
    <property type="entry name" value="Glyas_Bleomycin-R_OHBP_Dase"/>
</dbReference>
<keyword evidence="3" id="KW-1185">Reference proteome</keyword>
<dbReference type="RefSeq" id="WP_188427725.1">
    <property type="nucleotide sequence ID" value="NZ_BAABKH010000010.1"/>
</dbReference>
<dbReference type="InterPro" id="IPR052164">
    <property type="entry name" value="Anthracycline_SecMetBiosynth"/>
</dbReference>
<protein>
    <submittedName>
        <fullName evidence="2">Glyoxalase/bleomycin resistance protein</fullName>
    </submittedName>
</protein>
<name>A0A917BG66_9MICO</name>
<dbReference type="Pfam" id="PF00903">
    <property type="entry name" value="Glyoxalase"/>
    <property type="match status" value="2"/>
</dbReference>
<reference evidence="2" key="1">
    <citation type="journal article" date="2014" name="Int. J. Syst. Evol. Microbiol.">
        <title>Complete genome sequence of Corynebacterium casei LMG S-19264T (=DSM 44701T), isolated from a smear-ripened cheese.</title>
        <authorList>
            <consortium name="US DOE Joint Genome Institute (JGI-PGF)"/>
            <person name="Walter F."/>
            <person name="Albersmeier A."/>
            <person name="Kalinowski J."/>
            <person name="Ruckert C."/>
        </authorList>
    </citation>
    <scope>NUCLEOTIDE SEQUENCE</scope>
    <source>
        <strain evidence="2">CGMCC 1.12160</strain>
    </source>
</reference>
<dbReference type="PROSITE" id="PS51819">
    <property type="entry name" value="VOC"/>
    <property type="match status" value="2"/>
</dbReference>
<dbReference type="Proteomes" id="UP000605670">
    <property type="component" value="Unassembled WGS sequence"/>
</dbReference>
<dbReference type="PANTHER" id="PTHR33993">
    <property type="entry name" value="GLYOXALASE-RELATED"/>
    <property type="match status" value="1"/>
</dbReference>
<proteinExistence type="predicted"/>
<feature type="domain" description="VOC" evidence="1">
    <location>
        <begin position="141"/>
        <end position="254"/>
    </location>
</feature>
<reference evidence="2" key="2">
    <citation type="submission" date="2020-09" db="EMBL/GenBank/DDBJ databases">
        <authorList>
            <person name="Sun Q."/>
            <person name="Zhou Y."/>
        </authorList>
    </citation>
    <scope>NUCLEOTIDE SEQUENCE</scope>
    <source>
        <strain evidence="2">CGMCC 1.12160</strain>
    </source>
</reference>
<dbReference type="InterPro" id="IPR037523">
    <property type="entry name" value="VOC_core"/>
</dbReference>
<gene>
    <name evidence="2" type="ORF">GCM10011366_01530</name>
</gene>
<feature type="domain" description="VOC" evidence="1">
    <location>
        <begin position="12"/>
        <end position="127"/>
    </location>
</feature>
<organism evidence="2 3">
    <name type="scientific">Ornithinimicrobium tianjinense</name>
    <dbReference type="NCBI Taxonomy" id="1195761"/>
    <lineage>
        <taxon>Bacteria</taxon>
        <taxon>Bacillati</taxon>
        <taxon>Actinomycetota</taxon>
        <taxon>Actinomycetes</taxon>
        <taxon>Micrococcales</taxon>
        <taxon>Ornithinimicrobiaceae</taxon>
        <taxon>Ornithinimicrobium</taxon>
    </lineage>
</organism>
<evidence type="ECO:0000313" key="3">
    <source>
        <dbReference type="Proteomes" id="UP000605670"/>
    </source>
</evidence>
<dbReference type="AlphaFoldDB" id="A0A917BG66"/>
<accession>A0A917BG66</accession>
<dbReference type="PANTHER" id="PTHR33993:SF14">
    <property type="entry name" value="GB|AAF24581.1"/>
    <property type="match status" value="1"/>
</dbReference>
<dbReference type="InterPro" id="IPR004360">
    <property type="entry name" value="Glyas_Fos-R_dOase_dom"/>
</dbReference>
<dbReference type="Gene3D" id="3.10.180.10">
    <property type="entry name" value="2,3-Dihydroxybiphenyl 1,2-Dioxygenase, domain 1"/>
    <property type="match status" value="2"/>
</dbReference>